<dbReference type="Proteomes" id="UP001165121">
    <property type="component" value="Unassembled WGS sequence"/>
</dbReference>
<protein>
    <submittedName>
        <fullName evidence="1">Unnamed protein product</fullName>
    </submittedName>
</protein>
<evidence type="ECO:0000313" key="1">
    <source>
        <dbReference type="EMBL" id="GMF39444.1"/>
    </source>
</evidence>
<dbReference type="EMBL" id="BSXT01001171">
    <property type="protein sequence ID" value="GMF39444.1"/>
    <property type="molecule type" value="Genomic_DNA"/>
</dbReference>
<dbReference type="OrthoDB" id="116283at2759"/>
<accession>A0A9W7CRD6</accession>
<gene>
    <name evidence="1" type="ORF">Pfra01_001171000</name>
</gene>
<dbReference type="AlphaFoldDB" id="A0A9W7CRD6"/>
<name>A0A9W7CRD6_9STRA</name>
<keyword evidence="2" id="KW-1185">Reference proteome</keyword>
<proteinExistence type="predicted"/>
<sequence length="134" mass="14700">MTGLDGHAYVGRGDDDDPFIVGITSLKLIDNILKFGSRDRFALFHADATFKLSDIGYPVISCGFTDPSRSYQLAALFIVSRRTSVDYGHCFRSFADNVYQIRGLWLFISAVMGGAEDAQANALIAIPELLGRIC</sequence>
<organism evidence="1 2">
    <name type="scientific">Phytophthora fragariaefolia</name>
    <dbReference type="NCBI Taxonomy" id="1490495"/>
    <lineage>
        <taxon>Eukaryota</taxon>
        <taxon>Sar</taxon>
        <taxon>Stramenopiles</taxon>
        <taxon>Oomycota</taxon>
        <taxon>Peronosporomycetes</taxon>
        <taxon>Peronosporales</taxon>
        <taxon>Peronosporaceae</taxon>
        <taxon>Phytophthora</taxon>
    </lineage>
</organism>
<evidence type="ECO:0000313" key="2">
    <source>
        <dbReference type="Proteomes" id="UP001165121"/>
    </source>
</evidence>
<comment type="caution">
    <text evidence="1">The sequence shown here is derived from an EMBL/GenBank/DDBJ whole genome shotgun (WGS) entry which is preliminary data.</text>
</comment>
<reference evidence="1" key="1">
    <citation type="submission" date="2023-04" db="EMBL/GenBank/DDBJ databases">
        <title>Phytophthora fragariaefolia NBRC 109709.</title>
        <authorList>
            <person name="Ichikawa N."/>
            <person name="Sato H."/>
            <person name="Tonouchi N."/>
        </authorList>
    </citation>
    <scope>NUCLEOTIDE SEQUENCE</scope>
    <source>
        <strain evidence="1">NBRC 109709</strain>
    </source>
</reference>